<dbReference type="KEGG" id="orp:MOP44_01465"/>
<sequence length="337" mass="36171">MSLKPFFNLLREGRLTPVLGVGAALKPFYKLTWLAAAGESGLLNRLASGPATFESLAQGGGTAGQRREALEAWLQLGVRLKLLNLGAGGYELRGMANALARPENDATLAMVQEVAGLHHKLIADTLPRVRRGELFTLADQDGELIARSSRILEPFQVEAIQEFFPGSGNVRLLEIGCGSGVYLRYAAARNASLTAVGLELQPAVAEMARRNLRGWGLEGRVKVEDGDFRARPVGELFDIATLYNNIYYFPVAERVALLERIASFLKPGGFLLLTTCCQGGSLGAEALNLWGAATSGAGRLPAEDELVGQLRQAGFGVVKTKSLLPGDKFLAFQAFRG</sequence>
<evidence type="ECO:0000313" key="5">
    <source>
        <dbReference type="Proteomes" id="UP001059380"/>
    </source>
</evidence>
<keyword evidence="5" id="KW-1185">Reference proteome</keyword>
<keyword evidence="1 4" id="KW-0489">Methyltransferase</keyword>
<protein>
    <submittedName>
        <fullName evidence="4">Class I SAM-dependent methyltransferase</fullName>
    </submittedName>
</protein>
<dbReference type="EMBL" id="CP093313">
    <property type="protein sequence ID" value="UWZ84615.1"/>
    <property type="molecule type" value="Genomic_DNA"/>
</dbReference>
<evidence type="ECO:0000256" key="1">
    <source>
        <dbReference type="ARBA" id="ARBA00022603"/>
    </source>
</evidence>
<accession>A0A9J7BPT8</accession>
<evidence type="ECO:0000313" key="4">
    <source>
        <dbReference type="EMBL" id="UWZ84615.1"/>
    </source>
</evidence>
<evidence type="ECO:0000259" key="3">
    <source>
        <dbReference type="Pfam" id="PF13649"/>
    </source>
</evidence>
<reference evidence="4" key="1">
    <citation type="submission" date="2021-04" db="EMBL/GenBank/DDBJ databases">
        <title>Phylogenetic analysis of Acidobacteriaceae.</title>
        <authorList>
            <person name="Qiu L."/>
            <person name="Zhang Q."/>
        </authorList>
    </citation>
    <scope>NUCLEOTIDE SEQUENCE</scope>
    <source>
        <strain evidence="4">DSM 25168</strain>
    </source>
</reference>
<proteinExistence type="predicted"/>
<dbReference type="SUPFAM" id="SSF53335">
    <property type="entry name" value="S-adenosyl-L-methionine-dependent methyltransferases"/>
    <property type="match status" value="1"/>
</dbReference>
<name>A0A9J7BPT8_9BACT</name>
<dbReference type="RefSeq" id="WP_260794121.1">
    <property type="nucleotide sequence ID" value="NZ_CP093313.1"/>
</dbReference>
<dbReference type="Gene3D" id="1.10.10.10">
    <property type="entry name" value="Winged helix-like DNA-binding domain superfamily/Winged helix DNA-binding domain"/>
    <property type="match status" value="1"/>
</dbReference>
<dbReference type="InterPro" id="IPR036388">
    <property type="entry name" value="WH-like_DNA-bd_sf"/>
</dbReference>
<gene>
    <name evidence="4" type="ORF">MOP44_01465</name>
</gene>
<dbReference type="InterPro" id="IPR041698">
    <property type="entry name" value="Methyltransf_25"/>
</dbReference>
<dbReference type="GO" id="GO:0032259">
    <property type="term" value="P:methylation"/>
    <property type="evidence" value="ECO:0007669"/>
    <property type="project" value="UniProtKB-KW"/>
</dbReference>
<keyword evidence="2" id="KW-0808">Transferase</keyword>
<dbReference type="Proteomes" id="UP001059380">
    <property type="component" value="Chromosome"/>
</dbReference>
<dbReference type="Gene3D" id="3.40.50.150">
    <property type="entry name" value="Vaccinia Virus protein VP39"/>
    <property type="match status" value="1"/>
</dbReference>
<dbReference type="Pfam" id="PF13649">
    <property type="entry name" value="Methyltransf_25"/>
    <property type="match status" value="1"/>
</dbReference>
<dbReference type="GO" id="GO:0008168">
    <property type="term" value="F:methyltransferase activity"/>
    <property type="evidence" value="ECO:0007669"/>
    <property type="project" value="UniProtKB-KW"/>
</dbReference>
<dbReference type="PANTHER" id="PTHR43861">
    <property type="entry name" value="TRANS-ACONITATE 2-METHYLTRANSFERASE-RELATED"/>
    <property type="match status" value="1"/>
</dbReference>
<dbReference type="PANTHER" id="PTHR43861:SF1">
    <property type="entry name" value="TRANS-ACONITATE 2-METHYLTRANSFERASE"/>
    <property type="match status" value="1"/>
</dbReference>
<dbReference type="AlphaFoldDB" id="A0A9J7BPT8"/>
<dbReference type="InterPro" id="IPR029063">
    <property type="entry name" value="SAM-dependent_MTases_sf"/>
</dbReference>
<organism evidence="4 5">
    <name type="scientific">Occallatibacter riparius</name>
    <dbReference type="NCBI Taxonomy" id="1002689"/>
    <lineage>
        <taxon>Bacteria</taxon>
        <taxon>Pseudomonadati</taxon>
        <taxon>Acidobacteriota</taxon>
        <taxon>Terriglobia</taxon>
        <taxon>Terriglobales</taxon>
        <taxon>Acidobacteriaceae</taxon>
        <taxon>Occallatibacter</taxon>
    </lineage>
</organism>
<dbReference type="CDD" id="cd02440">
    <property type="entry name" value="AdoMet_MTases"/>
    <property type="match status" value="1"/>
</dbReference>
<feature type="domain" description="Methyltransferase" evidence="3">
    <location>
        <begin position="173"/>
        <end position="269"/>
    </location>
</feature>
<evidence type="ECO:0000256" key="2">
    <source>
        <dbReference type="ARBA" id="ARBA00022679"/>
    </source>
</evidence>